<comment type="caution">
    <text evidence="1">The sequence shown here is derived from an EMBL/GenBank/DDBJ whole genome shotgun (WGS) entry which is preliminary data.</text>
</comment>
<organism evidence="1 2">
    <name type="scientific">Racocetra persica</name>
    <dbReference type="NCBI Taxonomy" id="160502"/>
    <lineage>
        <taxon>Eukaryota</taxon>
        <taxon>Fungi</taxon>
        <taxon>Fungi incertae sedis</taxon>
        <taxon>Mucoromycota</taxon>
        <taxon>Glomeromycotina</taxon>
        <taxon>Glomeromycetes</taxon>
        <taxon>Diversisporales</taxon>
        <taxon>Gigasporaceae</taxon>
        <taxon>Racocetra</taxon>
    </lineage>
</organism>
<dbReference type="EMBL" id="CAJVQC010001744">
    <property type="protein sequence ID" value="CAG8499718.1"/>
    <property type="molecule type" value="Genomic_DNA"/>
</dbReference>
<reference evidence="1" key="1">
    <citation type="submission" date="2021-06" db="EMBL/GenBank/DDBJ databases">
        <authorList>
            <person name="Kallberg Y."/>
            <person name="Tangrot J."/>
            <person name="Rosling A."/>
        </authorList>
    </citation>
    <scope>NUCLEOTIDE SEQUENCE</scope>
    <source>
        <strain evidence="1">MA461A</strain>
    </source>
</reference>
<keyword evidence="2" id="KW-1185">Reference proteome</keyword>
<proteinExistence type="predicted"/>
<sequence length="240" mass="26123">MTSVRSNNSFSNSDVATLTSFGYRPGEEDNENVISKIFQRVKSSFAVSPGTPNVNNSTDPLENSSTNSSQDPDFEPSKSTSSLLLPDKDNKGFKHGVTPAPPVVSIEPFLGSAPSKLKLESTDNVQDHVNGTVNGINTTSSLVNGSTNQQNSQEGLDATCQDTYPIYKDVSDTRSIQSVQATASTANNSGYSFSKVIRRLRGEGVNRGYWMADDTCKECYDCKTTFTLVRRKHHCRICGK</sequence>
<dbReference type="Proteomes" id="UP000789920">
    <property type="component" value="Unassembled WGS sequence"/>
</dbReference>
<protein>
    <submittedName>
        <fullName evidence="1">23687_t:CDS:1</fullName>
    </submittedName>
</protein>
<name>A0ACA9KYY3_9GLOM</name>
<accession>A0ACA9KYY3</accession>
<evidence type="ECO:0000313" key="2">
    <source>
        <dbReference type="Proteomes" id="UP000789920"/>
    </source>
</evidence>
<gene>
    <name evidence="1" type="ORF">RPERSI_LOCUS1762</name>
</gene>
<evidence type="ECO:0000313" key="1">
    <source>
        <dbReference type="EMBL" id="CAG8499718.1"/>
    </source>
</evidence>